<keyword evidence="10" id="KW-0809">Transit peptide</keyword>
<dbReference type="FunFam" id="3.20.20.70:FF:000101">
    <property type="entry name" value="Delta-aminolevulinic acid dehydratase"/>
    <property type="match status" value="1"/>
</dbReference>
<dbReference type="SMART" id="SM01004">
    <property type="entry name" value="ALAD"/>
    <property type="match status" value="1"/>
</dbReference>
<evidence type="ECO:0000256" key="10">
    <source>
        <dbReference type="ARBA" id="ARBA00022946"/>
    </source>
</evidence>
<dbReference type="InterPro" id="IPR013785">
    <property type="entry name" value="Aldolase_TIM"/>
</dbReference>
<dbReference type="GO" id="GO:0009507">
    <property type="term" value="C:chloroplast"/>
    <property type="evidence" value="ECO:0007669"/>
    <property type="project" value="UniProtKB-SubCell"/>
</dbReference>
<comment type="function">
    <text evidence="15">Catalyzes an early step in the biosynthesis of tetrapyrroles. Binds two molecules of 5-aminolevulinate per subunit, each at a distinct site, and catalyzes their condensation to form porphobilinogen.</text>
</comment>
<keyword evidence="11" id="KW-0350">Heme biosynthesis</keyword>
<name>A0AAW1PXR9_9CHLO</name>
<comment type="caution">
    <text evidence="20">The sequence shown here is derived from an EMBL/GenBank/DDBJ whole genome shotgun (WGS) entry which is preliminary data.</text>
</comment>
<keyword evidence="9" id="KW-0460">Magnesium</keyword>
<dbReference type="GO" id="GO:0008270">
    <property type="term" value="F:zinc ion binding"/>
    <property type="evidence" value="ECO:0007669"/>
    <property type="project" value="TreeGrafter"/>
</dbReference>
<comment type="similarity">
    <text evidence="4 18">Belongs to the ALAD family.</text>
</comment>
<evidence type="ECO:0000256" key="15">
    <source>
        <dbReference type="ARBA" id="ARBA00025628"/>
    </source>
</evidence>
<sequence length="417" mass="45594">MTVGHLAKQPPCLTCRRQGDLSGARLPARAVSRLRKSKQITRAIAEAEQLELAFNADPATARPGVPEGTPMVPPQDLPSRPRRNRRSPTIRQAISETRIGPENLLLPVFVHDGEDNIPIASMPGVDRLGWRHGLLQSVRDARAYGVNSVVLFPKTPDHLKTRTGEEAYNDNGLVQRSIRLLKDTFPDLEVYTDVALDPYNSDGHDGIVRDDGVIMNDETVECLCRQAISQARAGADCVSPSDMMDGRVGAIRQALDDEGFSHVSIMAYTAKYASAFYGPFRDALASAPSTGKLGRVIPPNKRTYQQDPANYREALREARLDEAEGADIMMVKPGLPYLDVIRLLRDNSSLPIAAYHVSGEYAMLKAAALQGWLDEREAVLESLLSLKRAGADIILTYYAGQAARWMAGEGAALKPVA</sequence>
<dbReference type="GO" id="GO:0005829">
    <property type="term" value="C:cytosol"/>
    <property type="evidence" value="ECO:0007669"/>
    <property type="project" value="TreeGrafter"/>
</dbReference>
<dbReference type="InterPro" id="IPR030656">
    <property type="entry name" value="ALAD_AS"/>
</dbReference>
<comment type="catalytic activity">
    <reaction evidence="16 17">
        <text>2 5-aminolevulinate = porphobilinogen + 2 H2O + H(+)</text>
        <dbReference type="Rhea" id="RHEA:24064"/>
        <dbReference type="ChEBI" id="CHEBI:15377"/>
        <dbReference type="ChEBI" id="CHEBI:15378"/>
        <dbReference type="ChEBI" id="CHEBI:58126"/>
        <dbReference type="ChEBI" id="CHEBI:356416"/>
        <dbReference type="EC" id="4.2.1.24"/>
    </reaction>
</comment>
<organism evidence="20 21">
    <name type="scientific">Symbiochloris irregularis</name>
    <dbReference type="NCBI Taxonomy" id="706552"/>
    <lineage>
        <taxon>Eukaryota</taxon>
        <taxon>Viridiplantae</taxon>
        <taxon>Chlorophyta</taxon>
        <taxon>core chlorophytes</taxon>
        <taxon>Trebouxiophyceae</taxon>
        <taxon>Trebouxiales</taxon>
        <taxon>Trebouxiaceae</taxon>
        <taxon>Symbiochloris</taxon>
    </lineage>
</organism>
<keyword evidence="13 17" id="KW-0456">Lyase</keyword>
<dbReference type="SUPFAM" id="SSF51569">
    <property type="entry name" value="Aldolase"/>
    <property type="match status" value="1"/>
</dbReference>
<evidence type="ECO:0000256" key="17">
    <source>
        <dbReference type="RuleBase" id="RU000515"/>
    </source>
</evidence>
<dbReference type="PANTHER" id="PTHR11458:SF0">
    <property type="entry name" value="DELTA-AMINOLEVULINIC ACID DEHYDRATASE"/>
    <property type="match status" value="1"/>
</dbReference>
<evidence type="ECO:0000256" key="18">
    <source>
        <dbReference type="RuleBase" id="RU004161"/>
    </source>
</evidence>
<dbReference type="CDD" id="cd04823">
    <property type="entry name" value="ALAD_PBGS_aspartate_rich"/>
    <property type="match status" value="1"/>
</dbReference>
<dbReference type="InterPro" id="IPR001731">
    <property type="entry name" value="ALAD"/>
</dbReference>
<evidence type="ECO:0000256" key="3">
    <source>
        <dbReference type="ARBA" id="ARBA00004694"/>
    </source>
</evidence>
<accession>A0AAW1PXR9</accession>
<evidence type="ECO:0000256" key="16">
    <source>
        <dbReference type="ARBA" id="ARBA00047651"/>
    </source>
</evidence>
<evidence type="ECO:0000256" key="14">
    <source>
        <dbReference type="ARBA" id="ARBA00023244"/>
    </source>
</evidence>
<keyword evidence="6" id="KW-0021">Allosteric enzyme</keyword>
<keyword evidence="8" id="KW-0479">Metal-binding</keyword>
<evidence type="ECO:0000256" key="12">
    <source>
        <dbReference type="ARBA" id="ARBA00023171"/>
    </source>
</evidence>
<keyword evidence="12" id="KW-0149">Chlorophyll biosynthesis</keyword>
<evidence type="ECO:0000313" key="21">
    <source>
        <dbReference type="Proteomes" id="UP001465755"/>
    </source>
</evidence>
<evidence type="ECO:0000256" key="6">
    <source>
        <dbReference type="ARBA" id="ARBA00022533"/>
    </source>
</evidence>
<gene>
    <name evidence="20" type="ORF">WJX73_007499</name>
</gene>
<evidence type="ECO:0000256" key="1">
    <source>
        <dbReference type="ARBA" id="ARBA00001946"/>
    </source>
</evidence>
<dbReference type="PANTHER" id="PTHR11458">
    <property type="entry name" value="DELTA-AMINOLEVULINIC ACID DEHYDRATASE"/>
    <property type="match status" value="1"/>
</dbReference>
<evidence type="ECO:0000256" key="2">
    <source>
        <dbReference type="ARBA" id="ARBA00004229"/>
    </source>
</evidence>
<keyword evidence="7" id="KW-0934">Plastid</keyword>
<protein>
    <recommendedName>
        <fullName evidence="17">Delta-aminolevulinic acid dehydratase</fullName>
        <ecNumber evidence="17">4.2.1.24</ecNumber>
    </recommendedName>
</protein>
<dbReference type="EMBL" id="JALJOQ010000005">
    <property type="protein sequence ID" value="KAK9813418.1"/>
    <property type="molecule type" value="Genomic_DNA"/>
</dbReference>
<evidence type="ECO:0000313" key="20">
    <source>
        <dbReference type="EMBL" id="KAK9813418.1"/>
    </source>
</evidence>
<comment type="subcellular location">
    <subcellularLocation>
        <location evidence="2">Plastid</location>
        <location evidence="2">Chloroplast</location>
    </subcellularLocation>
</comment>
<dbReference type="GO" id="GO:0004655">
    <property type="term" value="F:porphobilinogen synthase activity"/>
    <property type="evidence" value="ECO:0007669"/>
    <property type="project" value="UniProtKB-EC"/>
</dbReference>
<evidence type="ECO:0000256" key="9">
    <source>
        <dbReference type="ARBA" id="ARBA00022842"/>
    </source>
</evidence>
<evidence type="ECO:0000256" key="11">
    <source>
        <dbReference type="ARBA" id="ARBA00023133"/>
    </source>
</evidence>
<comment type="subunit">
    <text evidence="17">Homooctamer.</text>
</comment>
<evidence type="ECO:0000256" key="19">
    <source>
        <dbReference type="SAM" id="MobiDB-lite"/>
    </source>
</evidence>
<reference evidence="20 21" key="1">
    <citation type="journal article" date="2024" name="Nat. Commun.">
        <title>Phylogenomics reveals the evolutionary origins of lichenization in chlorophyte algae.</title>
        <authorList>
            <person name="Puginier C."/>
            <person name="Libourel C."/>
            <person name="Otte J."/>
            <person name="Skaloud P."/>
            <person name="Haon M."/>
            <person name="Grisel S."/>
            <person name="Petersen M."/>
            <person name="Berrin J.G."/>
            <person name="Delaux P.M."/>
            <person name="Dal Grande F."/>
            <person name="Keller J."/>
        </authorList>
    </citation>
    <scope>NUCLEOTIDE SEQUENCE [LARGE SCALE GENOMIC DNA]</scope>
    <source>
        <strain evidence="20 21">SAG 2036</strain>
    </source>
</reference>
<evidence type="ECO:0000256" key="5">
    <source>
        <dbReference type="ARBA" id="ARBA00022528"/>
    </source>
</evidence>
<dbReference type="Proteomes" id="UP001465755">
    <property type="component" value="Unassembled WGS sequence"/>
</dbReference>
<dbReference type="NCBIfam" id="NF006762">
    <property type="entry name" value="PRK09283.1"/>
    <property type="match status" value="1"/>
</dbReference>
<dbReference type="GO" id="GO:0006783">
    <property type="term" value="P:heme biosynthetic process"/>
    <property type="evidence" value="ECO:0007669"/>
    <property type="project" value="UniProtKB-KW"/>
</dbReference>
<dbReference type="EC" id="4.2.1.24" evidence="17"/>
<dbReference type="AlphaFoldDB" id="A0AAW1PXR9"/>
<evidence type="ECO:0000256" key="8">
    <source>
        <dbReference type="ARBA" id="ARBA00022723"/>
    </source>
</evidence>
<dbReference type="Gene3D" id="3.20.20.70">
    <property type="entry name" value="Aldolase class I"/>
    <property type="match status" value="1"/>
</dbReference>
<dbReference type="Pfam" id="PF00490">
    <property type="entry name" value="ALAD"/>
    <property type="match status" value="1"/>
</dbReference>
<dbReference type="PRINTS" id="PR00144">
    <property type="entry name" value="DALDHYDRTASE"/>
</dbReference>
<comment type="cofactor">
    <cofactor evidence="1">
        <name>Mg(2+)</name>
        <dbReference type="ChEBI" id="CHEBI:18420"/>
    </cofactor>
</comment>
<keyword evidence="5" id="KW-0150">Chloroplast</keyword>
<comment type="pathway">
    <text evidence="3">Porphyrin-containing compound metabolism; protoporphyrin-IX biosynthesis; coproporphyrinogen-III from 5-aminolevulinate: step 1/4.</text>
</comment>
<feature type="region of interest" description="Disordered" evidence="19">
    <location>
        <begin position="56"/>
        <end position="87"/>
    </location>
</feature>
<dbReference type="PROSITE" id="PS00169">
    <property type="entry name" value="D_ALA_DEHYDRATASE"/>
    <property type="match status" value="1"/>
</dbReference>
<keyword evidence="14 17" id="KW-0627">Porphyrin biosynthesis</keyword>
<evidence type="ECO:0000256" key="7">
    <source>
        <dbReference type="ARBA" id="ARBA00022640"/>
    </source>
</evidence>
<evidence type="ECO:0000256" key="13">
    <source>
        <dbReference type="ARBA" id="ARBA00023239"/>
    </source>
</evidence>
<proteinExistence type="inferred from homology"/>
<dbReference type="GO" id="GO:0015995">
    <property type="term" value="P:chlorophyll biosynthetic process"/>
    <property type="evidence" value="ECO:0007669"/>
    <property type="project" value="UniProtKB-KW"/>
</dbReference>
<keyword evidence="21" id="KW-1185">Reference proteome</keyword>
<evidence type="ECO:0000256" key="4">
    <source>
        <dbReference type="ARBA" id="ARBA00008055"/>
    </source>
</evidence>